<accession>A0ABS7RZ98</accession>
<sequence length="136" mass="15508">MSLLTHEASQAIEWLRVHIPNCYWEQFRDEMEMAMSEVLKRYGLDKELFEGLSVDRLIARRLPLIPNNLPAPAFTSVRATVYQGDSGVWALDGKGNTWEQNGFGGWLPSSLTLEQVKIKSTTYNTEVIKVMTRDSD</sequence>
<dbReference type="RefSeq" id="WP_223075283.1">
    <property type="nucleotide sequence ID" value="NZ_JADMNK010000010.1"/>
</dbReference>
<name>A0ABS7RZ98_9ENTR</name>
<dbReference type="Proteomes" id="UP000706580">
    <property type="component" value="Unassembled WGS sequence"/>
</dbReference>
<evidence type="ECO:0000313" key="2">
    <source>
        <dbReference type="Proteomes" id="UP000706580"/>
    </source>
</evidence>
<protein>
    <submittedName>
        <fullName evidence="1">Uncharacterized protein</fullName>
    </submittedName>
</protein>
<comment type="caution">
    <text evidence="1">The sequence shown here is derived from an EMBL/GenBank/DDBJ whole genome shotgun (WGS) entry which is preliminary data.</text>
</comment>
<gene>
    <name evidence="1" type="ORF">ITX56_17735</name>
</gene>
<reference evidence="1 2" key="1">
    <citation type="submission" date="2020-11" db="EMBL/GenBank/DDBJ databases">
        <title>Draft Genome of Enterobacter sp. strain EMC7.</title>
        <authorList>
            <person name="Barman P."/>
            <person name="Sinha S."/>
            <person name="Sen S."/>
            <person name="Chakraborty R."/>
        </authorList>
    </citation>
    <scope>NUCLEOTIDE SEQUENCE [LARGE SCALE GENOMIC DNA]</scope>
    <source>
        <strain evidence="1 2">EMC7</strain>
    </source>
</reference>
<keyword evidence="2" id="KW-1185">Reference proteome</keyword>
<evidence type="ECO:0000313" key="1">
    <source>
        <dbReference type="EMBL" id="MBZ0059610.1"/>
    </source>
</evidence>
<proteinExistence type="predicted"/>
<dbReference type="EMBL" id="JADMNK010000010">
    <property type="protein sequence ID" value="MBZ0059610.1"/>
    <property type="molecule type" value="Genomic_DNA"/>
</dbReference>
<organism evidence="1 2">
    <name type="scientific">Leclercia barmai</name>
    <dbReference type="NCBI Taxonomy" id="2785629"/>
    <lineage>
        <taxon>Bacteria</taxon>
        <taxon>Pseudomonadati</taxon>
        <taxon>Pseudomonadota</taxon>
        <taxon>Gammaproteobacteria</taxon>
        <taxon>Enterobacterales</taxon>
        <taxon>Enterobacteriaceae</taxon>
        <taxon>Leclercia</taxon>
    </lineage>
</organism>